<dbReference type="EMBL" id="GISG01180934">
    <property type="protein sequence ID" value="MBA4653805.1"/>
    <property type="molecule type" value="Transcribed_RNA"/>
</dbReference>
<dbReference type="AlphaFoldDB" id="A0A7C9E2C0"/>
<feature type="region of interest" description="Disordered" evidence="1">
    <location>
        <begin position="1"/>
        <end position="22"/>
    </location>
</feature>
<organism evidence="2">
    <name type="scientific">Opuntia streptacantha</name>
    <name type="common">Prickly pear cactus</name>
    <name type="synonym">Opuntia cardona</name>
    <dbReference type="NCBI Taxonomy" id="393608"/>
    <lineage>
        <taxon>Eukaryota</taxon>
        <taxon>Viridiplantae</taxon>
        <taxon>Streptophyta</taxon>
        <taxon>Embryophyta</taxon>
        <taxon>Tracheophyta</taxon>
        <taxon>Spermatophyta</taxon>
        <taxon>Magnoliopsida</taxon>
        <taxon>eudicotyledons</taxon>
        <taxon>Gunneridae</taxon>
        <taxon>Pentapetalae</taxon>
        <taxon>Caryophyllales</taxon>
        <taxon>Cactineae</taxon>
        <taxon>Cactaceae</taxon>
        <taxon>Opuntioideae</taxon>
        <taxon>Opuntia</taxon>
    </lineage>
</organism>
<evidence type="ECO:0000256" key="1">
    <source>
        <dbReference type="SAM" id="MobiDB-lite"/>
    </source>
</evidence>
<sequence>MKPPIHSPRSPRNTPPAPARPRFPFAAPSVLSITHPSGGAFHWISSSCVSCVVLCSGPFSIALMTSSNLVIKNLPFPSNVSPFCWKEKSHLHFQRYHSVIRNLVCQCGSRCGPITFWAIHLRISLA</sequence>
<accession>A0A7C9E2C0</accession>
<reference evidence="2" key="2">
    <citation type="submission" date="2020-07" db="EMBL/GenBank/DDBJ databases">
        <authorList>
            <person name="Vera ALvarez R."/>
            <person name="Arias-Moreno D.M."/>
            <person name="Jimenez-Jacinto V."/>
            <person name="Jimenez-Bremont J.F."/>
            <person name="Swaminathan K."/>
            <person name="Moose S.P."/>
            <person name="Guerrero-Gonzalez M.L."/>
            <person name="Marino-Ramirez L."/>
            <person name="Landsman D."/>
            <person name="Rodriguez-Kessler M."/>
            <person name="Delgado-Sanchez P."/>
        </authorList>
    </citation>
    <scope>NUCLEOTIDE SEQUENCE</scope>
    <source>
        <tissue evidence="2">Cladode</tissue>
    </source>
</reference>
<protein>
    <submittedName>
        <fullName evidence="2">Uncharacterized protein</fullName>
    </submittedName>
</protein>
<evidence type="ECO:0000313" key="2">
    <source>
        <dbReference type="EMBL" id="MBA4653805.1"/>
    </source>
</evidence>
<proteinExistence type="predicted"/>
<name>A0A7C9E2C0_OPUST</name>
<reference evidence="2" key="1">
    <citation type="journal article" date="2013" name="J. Plant Res.">
        <title>Effect of fungi and light on seed germination of three Opuntia species from semiarid lands of central Mexico.</title>
        <authorList>
            <person name="Delgado-Sanchez P."/>
            <person name="Jimenez-Bremont J.F."/>
            <person name="Guerrero-Gonzalez Mde L."/>
            <person name="Flores J."/>
        </authorList>
    </citation>
    <scope>NUCLEOTIDE SEQUENCE</scope>
    <source>
        <tissue evidence="2">Cladode</tissue>
    </source>
</reference>